<name>A0A4S4D8Z6_CAMSN</name>
<evidence type="ECO:0000313" key="4">
    <source>
        <dbReference type="EMBL" id="THF98483.1"/>
    </source>
</evidence>
<dbReference type="AlphaFoldDB" id="A0A4S4D8Z6"/>
<protein>
    <submittedName>
        <fullName evidence="4">Uncharacterized protein</fullName>
    </submittedName>
</protein>
<dbReference type="PANTHER" id="PTHR33091:SF94">
    <property type="entry name" value="PROTEASE INHIBITOR PROTEIN"/>
    <property type="match status" value="1"/>
</dbReference>
<dbReference type="SUPFAM" id="SSF54654">
    <property type="entry name" value="CI-2 family of serine protease inhibitors"/>
    <property type="match status" value="1"/>
</dbReference>
<dbReference type="GO" id="GO:0004867">
    <property type="term" value="F:serine-type endopeptidase inhibitor activity"/>
    <property type="evidence" value="ECO:0007669"/>
    <property type="project" value="UniProtKB-KW"/>
</dbReference>
<evidence type="ECO:0000256" key="1">
    <source>
        <dbReference type="ARBA" id="ARBA00008210"/>
    </source>
</evidence>
<evidence type="ECO:0000256" key="2">
    <source>
        <dbReference type="ARBA" id="ARBA00022690"/>
    </source>
</evidence>
<dbReference type="PROSITE" id="PS00285">
    <property type="entry name" value="POTATO_INHIBITOR"/>
    <property type="match status" value="1"/>
</dbReference>
<accession>A0A4S4D8Z6</accession>
<keyword evidence="5" id="KW-1185">Reference proteome</keyword>
<evidence type="ECO:0000313" key="5">
    <source>
        <dbReference type="Proteomes" id="UP000306102"/>
    </source>
</evidence>
<sequence length="227" mass="25055">MKCTRNAKYIAENVKMKYAPLEHDEIGETQAPVVASLRVLAAQNRGQQLIGKLPRWSAGLLDDLQGSIVLPVCFGDDWSPWLSRKCKKSTLFCREIVPAGTSIQVFDVWLIVTHQKQGTILYARFIQGRFRPGLTVTLSPLAFGYLSSPACDTLRDVVFETLGKAAWPELLGAEGKIAAATIEREKNYLVKAVIVLIGTIVIEDFVCTRVRVWVDKTGIVVKVPVAG</sequence>
<comment type="caution">
    <text evidence="4">The sequence shown here is derived from an EMBL/GenBank/DDBJ whole genome shotgun (WGS) entry which is preliminary data.</text>
</comment>
<dbReference type="Proteomes" id="UP000306102">
    <property type="component" value="Unassembled WGS sequence"/>
</dbReference>
<comment type="similarity">
    <text evidence="1">Belongs to the protease inhibitor I13 (potato type I serine protease inhibitor) family.</text>
</comment>
<evidence type="ECO:0000256" key="3">
    <source>
        <dbReference type="ARBA" id="ARBA00022900"/>
    </source>
</evidence>
<dbReference type="InterPro" id="IPR036354">
    <property type="entry name" value="Prot_inh_pot1_sf"/>
</dbReference>
<gene>
    <name evidence="4" type="ORF">TEA_005978</name>
</gene>
<proteinExistence type="inferred from homology"/>
<keyword evidence="2" id="KW-0646">Protease inhibitor</keyword>
<dbReference type="STRING" id="542762.A0A4S4D8Z6"/>
<dbReference type="Gene3D" id="3.30.10.10">
    <property type="entry name" value="Trypsin Inhibitor V, subunit A"/>
    <property type="match status" value="1"/>
</dbReference>
<dbReference type="PANTHER" id="PTHR33091">
    <property type="entry name" value="PROTEIN, PUTATIVE, EXPRESSED-RELATED"/>
    <property type="match status" value="1"/>
</dbReference>
<dbReference type="Pfam" id="PF00280">
    <property type="entry name" value="potato_inhibit"/>
    <property type="match status" value="1"/>
</dbReference>
<dbReference type="PRINTS" id="PR00292">
    <property type="entry name" value="POTATOINHBTR"/>
</dbReference>
<keyword evidence="3" id="KW-0722">Serine protease inhibitor</keyword>
<dbReference type="GO" id="GO:0009611">
    <property type="term" value="P:response to wounding"/>
    <property type="evidence" value="ECO:0007669"/>
    <property type="project" value="InterPro"/>
</dbReference>
<dbReference type="EMBL" id="SDRB02012189">
    <property type="protein sequence ID" value="THF98483.1"/>
    <property type="molecule type" value="Genomic_DNA"/>
</dbReference>
<dbReference type="InterPro" id="IPR000864">
    <property type="entry name" value="Prot_inh_pot1"/>
</dbReference>
<organism evidence="4 5">
    <name type="scientific">Camellia sinensis var. sinensis</name>
    <name type="common">China tea</name>
    <dbReference type="NCBI Taxonomy" id="542762"/>
    <lineage>
        <taxon>Eukaryota</taxon>
        <taxon>Viridiplantae</taxon>
        <taxon>Streptophyta</taxon>
        <taxon>Embryophyta</taxon>
        <taxon>Tracheophyta</taxon>
        <taxon>Spermatophyta</taxon>
        <taxon>Magnoliopsida</taxon>
        <taxon>eudicotyledons</taxon>
        <taxon>Gunneridae</taxon>
        <taxon>Pentapetalae</taxon>
        <taxon>asterids</taxon>
        <taxon>Ericales</taxon>
        <taxon>Theaceae</taxon>
        <taxon>Camellia</taxon>
    </lineage>
</organism>
<reference evidence="4 5" key="1">
    <citation type="journal article" date="2018" name="Proc. Natl. Acad. Sci. U.S.A.">
        <title>Draft genome sequence of Camellia sinensis var. sinensis provides insights into the evolution of the tea genome and tea quality.</title>
        <authorList>
            <person name="Wei C."/>
            <person name="Yang H."/>
            <person name="Wang S."/>
            <person name="Zhao J."/>
            <person name="Liu C."/>
            <person name="Gao L."/>
            <person name="Xia E."/>
            <person name="Lu Y."/>
            <person name="Tai Y."/>
            <person name="She G."/>
            <person name="Sun J."/>
            <person name="Cao H."/>
            <person name="Tong W."/>
            <person name="Gao Q."/>
            <person name="Li Y."/>
            <person name="Deng W."/>
            <person name="Jiang X."/>
            <person name="Wang W."/>
            <person name="Chen Q."/>
            <person name="Zhang S."/>
            <person name="Li H."/>
            <person name="Wu J."/>
            <person name="Wang P."/>
            <person name="Li P."/>
            <person name="Shi C."/>
            <person name="Zheng F."/>
            <person name="Jian J."/>
            <person name="Huang B."/>
            <person name="Shan D."/>
            <person name="Shi M."/>
            <person name="Fang C."/>
            <person name="Yue Y."/>
            <person name="Li F."/>
            <person name="Li D."/>
            <person name="Wei S."/>
            <person name="Han B."/>
            <person name="Jiang C."/>
            <person name="Yin Y."/>
            <person name="Xia T."/>
            <person name="Zhang Z."/>
            <person name="Bennetzen J.L."/>
            <person name="Zhao S."/>
            <person name="Wan X."/>
        </authorList>
    </citation>
    <scope>NUCLEOTIDE SEQUENCE [LARGE SCALE GENOMIC DNA]</scope>
    <source>
        <strain evidence="5">cv. Shuchazao</strain>
        <tissue evidence="4">Leaf</tissue>
    </source>
</reference>